<accession>A0AAN9GN68</accession>
<protein>
    <submittedName>
        <fullName evidence="2">Uncharacterized protein</fullName>
    </submittedName>
</protein>
<evidence type="ECO:0000313" key="3">
    <source>
        <dbReference type="Proteomes" id="UP001374579"/>
    </source>
</evidence>
<evidence type="ECO:0000313" key="2">
    <source>
        <dbReference type="EMBL" id="KAK7114842.1"/>
    </source>
</evidence>
<keyword evidence="1" id="KW-1133">Transmembrane helix</keyword>
<organism evidence="2 3">
    <name type="scientific">Littorina saxatilis</name>
    <dbReference type="NCBI Taxonomy" id="31220"/>
    <lineage>
        <taxon>Eukaryota</taxon>
        <taxon>Metazoa</taxon>
        <taxon>Spiralia</taxon>
        <taxon>Lophotrochozoa</taxon>
        <taxon>Mollusca</taxon>
        <taxon>Gastropoda</taxon>
        <taxon>Caenogastropoda</taxon>
        <taxon>Littorinimorpha</taxon>
        <taxon>Littorinoidea</taxon>
        <taxon>Littorinidae</taxon>
        <taxon>Littorina</taxon>
    </lineage>
</organism>
<keyword evidence="3" id="KW-1185">Reference proteome</keyword>
<feature type="transmembrane region" description="Helical" evidence="1">
    <location>
        <begin position="41"/>
        <end position="61"/>
    </location>
</feature>
<sequence length="420" mass="45871">MVSSVRLKNAWLSYMGLCCGGTPSGGGGGAGGSGGSSRKQYWGMLMLLAVACSGLYVMLYYRATLTTPSLLLFPRLAHRFRSTDDGNANNTSLLISQPPSASSSLPLSAAFAKKTSSAGSEMIKASPGSSLNLPSSQEALKAAILNGTSLPLLTLFSTWAERDDLQLVRNLTLRNWGQLKPFIRPVLFTNSSKLEAQARSHGWETLPVSKVAIGVPILKYMYLDAIKKFNSTLYSFANGDIIFTHSLVDSLQAILSDRSLPLDKNHLLVVGQRTNVGMVKDTEAATFDAIAKVAKARGKLFTTMAEDFFITDRQFDWNSIPGVVIGRVAYDNWLVLHAIQQKYVVVDVTKTVLAVHQTSKSGNFEGFTHANSSYNDLMLKKLYKRIHYMGGCVDCAPWRTLKTAEGRVVVEKRAKKAKHC</sequence>
<keyword evidence="1" id="KW-0812">Transmembrane</keyword>
<dbReference type="AlphaFoldDB" id="A0AAN9GN68"/>
<name>A0AAN9GN68_9CAEN</name>
<dbReference type="EMBL" id="JBAMIC010000001">
    <property type="protein sequence ID" value="KAK7114842.1"/>
    <property type="molecule type" value="Genomic_DNA"/>
</dbReference>
<reference evidence="2 3" key="1">
    <citation type="submission" date="2024-02" db="EMBL/GenBank/DDBJ databases">
        <title>Chromosome-scale genome assembly of the rough periwinkle Littorina saxatilis.</title>
        <authorList>
            <person name="De Jode A."/>
            <person name="Faria R."/>
            <person name="Formenti G."/>
            <person name="Sims Y."/>
            <person name="Smith T.P."/>
            <person name="Tracey A."/>
            <person name="Wood J.M.D."/>
            <person name="Zagrodzka Z.B."/>
            <person name="Johannesson K."/>
            <person name="Butlin R.K."/>
            <person name="Leder E.H."/>
        </authorList>
    </citation>
    <scope>NUCLEOTIDE SEQUENCE [LARGE SCALE GENOMIC DNA]</scope>
    <source>
        <strain evidence="2">Snail1</strain>
        <tissue evidence="2">Muscle</tissue>
    </source>
</reference>
<dbReference type="Proteomes" id="UP001374579">
    <property type="component" value="Unassembled WGS sequence"/>
</dbReference>
<proteinExistence type="predicted"/>
<keyword evidence="1" id="KW-0472">Membrane</keyword>
<gene>
    <name evidence="2" type="ORF">V1264_000833</name>
</gene>
<evidence type="ECO:0000256" key="1">
    <source>
        <dbReference type="SAM" id="Phobius"/>
    </source>
</evidence>
<comment type="caution">
    <text evidence="2">The sequence shown here is derived from an EMBL/GenBank/DDBJ whole genome shotgun (WGS) entry which is preliminary data.</text>
</comment>